<comment type="similarity">
    <text evidence="1">Belongs to the helicase family.</text>
</comment>
<keyword evidence="1" id="KW-0234">DNA repair</keyword>
<dbReference type="PANTHER" id="PTHR10492">
    <property type="match status" value="1"/>
</dbReference>
<sequence>MISKYCYEALDKCLIDILRCSDSYNAHLPFGGKVIVLGGDFIQILPVIPRGSRQDVIQSSINSSYLWHNCKVLKLTKKMRLSLGENNIQELRNFAQWLLKISDGLASDTTDGEPIIYIPSNILIKNSETALDDLIDFVYPDMLSNLSIENYFKDKAILAPTLDCVTNVNNKMTTGLPRQERVYLSSDFVCAEEGNMEFEIDAFSLEILNGINYSGLPPHKLVLKVGKLEEWEIM</sequence>
<evidence type="ECO:0000259" key="2">
    <source>
        <dbReference type="Pfam" id="PF05970"/>
    </source>
</evidence>
<feature type="domain" description="DNA helicase Pif1-like DEAD-box helicase" evidence="2">
    <location>
        <begin position="1"/>
        <end position="110"/>
    </location>
</feature>
<dbReference type="PANTHER" id="PTHR10492:SF74">
    <property type="entry name" value="ATP-DEPENDENT DNA HELICASE"/>
    <property type="match status" value="1"/>
</dbReference>
<accession>A0A9C6TXL6</accession>
<reference evidence="4" key="2">
    <citation type="submission" date="2025-08" db="UniProtKB">
        <authorList>
            <consortium name="RefSeq"/>
        </authorList>
    </citation>
    <scope>IDENTIFICATION</scope>
    <source>
        <tissue evidence="4">Whole plant</tissue>
    </source>
</reference>
<dbReference type="GO" id="GO:0043139">
    <property type="term" value="F:5'-3' DNA helicase activity"/>
    <property type="evidence" value="ECO:0007669"/>
    <property type="project" value="UniProtKB-EC"/>
</dbReference>
<protein>
    <recommendedName>
        <fullName evidence="1">ATP-dependent DNA helicase</fullName>
        <ecNumber evidence="1">5.6.2.3</ecNumber>
    </recommendedName>
</protein>
<dbReference type="KEGG" id="adu:127748492"/>
<keyword evidence="1" id="KW-0547">Nucleotide-binding</keyword>
<dbReference type="InterPro" id="IPR027417">
    <property type="entry name" value="P-loop_NTPase"/>
</dbReference>
<dbReference type="SUPFAM" id="SSF52540">
    <property type="entry name" value="P-loop containing nucleoside triphosphate hydrolases"/>
    <property type="match status" value="1"/>
</dbReference>
<keyword evidence="1" id="KW-0347">Helicase</keyword>
<proteinExistence type="inferred from homology"/>
<evidence type="ECO:0000313" key="4">
    <source>
        <dbReference type="RefSeq" id="XP_052119034.1"/>
    </source>
</evidence>
<dbReference type="GO" id="GO:0000723">
    <property type="term" value="P:telomere maintenance"/>
    <property type="evidence" value="ECO:0007669"/>
    <property type="project" value="InterPro"/>
</dbReference>
<dbReference type="Proteomes" id="UP000515211">
    <property type="component" value="Chromosome 1"/>
</dbReference>
<evidence type="ECO:0000256" key="1">
    <source>
        <dbReference type="RuleBase" id="RU363044"/>
    </source>
</evidence>
<keyword evidence="1" id="KW-0227">DNA damage</keyword>
<keyword evidence="1" id="KW-0378">Hydrolase</keyword>
<dbReference type="EC" id="5.6.2.3" evidence="1"/>
<dbReference type="GO" id="GO:0006281">
    <property type="term" value="P:DNA repair"/>
    <property type="evidence" value="ECO:0007669"/>
    <property type="project" value="UniProtKB-KW"/>
</dbReference>
<evidence type="ECO:0000313" key="3">
    <source>
        <dbReference type="Proteomes" id="UP000515211"/>
    </source>
</evidence>
<name>A0A9C6TXL6_ARADU</name>
<dbReference type="GO" id="GO:0006310">
    <property type="term" value="P:DNA recombination"/>
    <property type="evidence" value="ECO:0007669"/>
    <property type="project" value="UniProtKB-KW"/>
</dbReference>
<keyword evidence="1" id="KW-0233">DNA recombination</keyword>
<dbReference type="InterPro" id="IPR010285">
    <property type="entry name" value="DNA_helicase_pif1-like_DEAD"/>
</dbReference>
<gene>
    <name evidence="4" type="primary">LOC127748492</name>
</gene>
<dbReference type="Pfam" id="PF05970">
    <property type="entry name" value="PIF1"/>
    <property type="match status" value="1"/>
</dbReference>
<keyword evidence="1" id="KW-0067">ATP-binding</keyword>
<dbReference type="GO" id="GO:0016787">
    <property type="term" value="F:hydrolase activity"/>
    <property type="evidence" value="ECO:0007669"/>
    <property type="project" value="UniProtKB-KW"/>
</dbReference>
<keyword evidence="3" id="KW-1185">Reference proteome</keyword>
<dbReference type="AlphaFoldDB" id="A0A9C6TXL6"/>
<dbReference type="RefSeq" id="XP_052119034.1">
    <property type="nucleotide sequence ID" value="XM_052263074.1"/>
</dbReference>
<organism evidence="3 4">
    <name type="scientific">Arachis duranensis</name>
    <name type="common">Wild peanut</name>
    <dbReference type="NCBI Taxonomy" id="130453"/>
    <lineage>
        <taxon>Eukaryota</taxon>
        <taxon>Viridiplantae</taxon>
        <taxon>Streptophyta</taxon>
        <taxon>Embryophyta</taxon>
        <taxon>Tracheophyta</taxon>
        <taxon>Spermatophyta</taxon>
        <taxon>Magnoliopsida</taxon>
        <taxon>eudicotyledons</taxon>
        <taxon>Gunneridae</taxon>
        <taxon>Pentapetalae</taxon>
        <taxon>rosids</taxon>
        <taxon>fabids</taxon>
        <taxon>Fabales</taxon>
        <taxon>Fabaceae</taxon>
        <taxon>Papilionoideae</taxon>
        <taxon>50 kb inversion clade</taxon>
        <taxon>dalbergioids sensu lato</taxon>
        <taxon>Dalbergieae</taxon>
        <taxon>Pterocarpus clade</taxon>
        <taxon>Arachis</taxon>
    </lineage>
</organism>
<dbReference type="GeneID" id="127748492"/>
<reference evidence="3" key="1">
    <citation type="journal article" date="2016" name="Nat. Genet.">
        <title>The genome sequences of Arachis duranensis and Arachis ipaensis, the diploid ancestors of cultivated peanut.</title>
        <authorList>
            <person name="Bertioli D.J."/>
            <person name="Cannon S.B."/>
            <person name="Froenicke L."/>
            <person name="Huang G."/>
            <person name="Farmer A.D."/>
            <person name="Cannon E.K."/>
            <person name="Liu X."/>
            <person name="Gao D."/>
            <person name="Clevenger J."/>
            <person name="Dash S."/>
            <person name="Ren L."/>
            <person name="Moretzsohn M.C."/>
            <person name="Shirasawa K."/>
            <person name="Huang W."/>
            <person name="Vidigal B."/>
            <person name="Abernathy B."/>
            <person name="Chu Y."/>
            <person name="Niederhuth C.E."/>
            <person name="Umale P."/>
            <person name="Araujo A.C."/>
            <person name="Kozik A."/>
            <person name="Kim K.D."/>
            <person name="Burow M.D."/>
            <person name="Varshney R.K."/>
            <person name="Wang X."/>
            <person name="Zhang X."/>
            <person name="Barkley N."/>
            <person name="Guimaraes P.M."/>
            <person name="Isobe S."/>
            <person name="Guo B."/>
            <person name="Liao B."/>
            <person name="Stalker H.T."/>
            <person name="Schmitz R.J."/>
            <person name="Scheffler B.E."/>
            <person name="Leal-Bertioli S.C."/>
            <person name="Xun X."/>
            <person name="Jackson S.A."/>
            <person name="Michelmore R."/>
            <person name="Ozias-Akins P."/>
        </authorList>
    </citation>
    <scope>NUCLEOTIDE SEQUENCE [LARGE SCALE GENOMIC DNA]</scope>
    <source>
        <strain evidence="3">cv. V14167</strain>
    </source>
</reference>
<comment type="cofactor">
    <cofactor evidence="1">
        <name>Mg(2+)</name>
        <dbReference type="ChEBI" id="CHEBI:18420"/>
    </cofactor>
</comment>
<comment type="catalytic activity">
    <reaction evidence="1">
        <text>ATP + H2O = ADP + phosphate + H(+)</text>
        <dbReference type="Rhea" id="RHEA:13065"/>
        <dbReference type="ChEBI" id="CHEBI:15377"/>
        <dbReference type="ChEBI" id="CHEBI:15378"/>
        <dbReference type="ChEBI" id="CHEBI:30616"/>
        <dbReference type="ChEBI" id="CHEBI:43474"/>
        <dbReference type="ChEBI" id="CHEBI:456216"/>
        <dbReference type="EC" id="5.6.2.3"/>
    </reaction>
</comment>
<dbReference type="GO" id="GO:0005524">
    <property type="term" value="F:ATP binding"/>
    <property type="evidence" value="ECO:0007669"/>
    <property type="project" value="UniProtKB-KW"/>
</dbReference>